<dbReference type="Pfam" id="PF01551">
    <property type="entry name" value="Peptidase_M23"/>
    <property type="match status" value="1"/>
</dbReference>
<sequence length="103" mass="10854">MAGGDGRVLGVATNPSYGLVADVSHRGGEYITRYAHLSAVMVRKGEAVKRGQPIGRVGSTGLSTGPHLHYEIFVHGRRRDPALLFEPDAALGLLPPGGARPSR</sequence>
<dbReference type="Gene3D" id="2.70.70.10">
    <property type="entry name" value="Glucose Permease (Domain IIA)"/>
    <property type="match status" value="1"/>
</dbReference>
<keyword evidence="4" id="KW-1185">Reference proteome</keyword>
<dbReference type="PANTHER" id="PTHR21666">
    <property type="entry name" value="PEPTIDASE-RELATED"/>
    <property type="match status" value="1"/>
</dbReference>
<dbReference type="SUPFAM" id="SSF51261">
    <property type="entry name" value="Duplicated hybrid motif"/>
    <property type="match status" value="1"/>
</dbReference>
<proteinExistence type="predicted"/>
<dbReference type="Proteomes" id="UP000582837">
    <property type="component" value="Unassembled WGS sequence"/>
</dbReference>
<accession>A0A841GWS9</accession>
<dbReference type="GO" id="GO:0004222">
    <property type="term" value="F:metalloendopeptidase activity"/>
    <property type="evidence" value="ECO:0007669"/>
    <property type="project" value="TreeGrafter"/>
</dbReference>
<dbReference type="InterPro" id="IPR016047">
    <property type="entry name" value="M23ase_b-sheet_dom"/>
</dbReference>
<dbReference type="InterPro" id="IPR011055">
    <property type="entry name" value="Dup_hybrid_motif"/>
</dbReference>
<name>A0A841GWS9_9BACT</name>
<evidence type="ECO:0000259" key="2">
    <source>
        <dbReference type="Pfam" id="PF01551"/>
    </source>
</evidence>
<evidence type="ECO:0000256" key="1">
    <source>
        <dbReference type="ARBA" id="ARBA00022729"/>
    </source>
</evidence>
<keyword evidence="3" id="KW-0378">Hydrolase</keyword>
<dbReference type="EMBL" id="JACHIA010000004">
    <property type="protein sequence ID" value="MBB6070414.1"/>
    <property type="molecule type" value="Genomic_DNA"/>
</dbReference>
<dbReference type="PANTHER" id="PTHR21666:SF289">
    <property type="entry name" value="L-ALA--D-GLU ENDOPEPTIDASE"/>
    <property type="match status" value="1"/>
</dbReference>
<keyword evidence="1" id="KW-0732">Signal</keyword>
<gene>
    <name evidence="3" type="ORF">HNQ61_002033</name>
</gene>
<reference evidence="3 4" key="1">
    <citation type="submission" date="2020-08" db="EMBL/GenBank/DDBJ databases">
        <title>Genomic Encyclopedia of Type Strains, Phase IV (KMG-IV): sequencing the most valuable type-strain genomes for metagenomic binning, comparative biology and taxonomic classification.</title>
        <authorList>
            <person name="Goeker M."/>
        </authorList>
    </citation>
    <scope>NUCLEOTIDE SEQUENCE [LARGE SCALE GENOMIC DNA]</scope>
    <source>
        <strain evidence="3 4">DSM 29007</strain>
    </source>
</reference>
<dbReference type="AlphaFoldDB" id="A0A841GWS9"/>
<evidence type="ECO:0000313" key="3">
    <source>
        <dbReference type="EMBL" id="MBB6070414.1"/>
    </source>
</evidence>
<dbReference type="InterPro" id="IPR050570">
    <property type="entry name" value="Cell_wall_metabolism_enzyme"/>
</dbReference>
<evidence type="ECO:0000313" key="4">
    <source>
        <dbReference type="Proteomes" id="UP000582837"/>
    </source>
</evidence>
<comment type="caution">
    <text evidence="3">The sequence shown here is derived from an EMBL/GenBank/DDBJ whole genome shotgun (WGS) entry which is preliminary data.</text>
</comment>
<dbReference type="CDD" id="cd12797">
    <property type="entry name" value="M23_peptidase"/>
    <property type="match status" value="1"/>
</dbReference>
<protein>
    <submittedName>
        <fullName evidence="3">Murein DD-endopeptidase MepM/ murein hydrolase activator NlpD</fullName>
    </submittedName>
</protein>
<organism evidence="3 4">
    <name type="scientific">Longimicrobium terrae</name>
    <dbReference type="NCBI Taxonomy" id="1639882"/>
    <lineage>
        <taxon>Bacteria</taxon>
        <taxon>Pseudomonadati</taxon>
        <taxon>Gemmatimonadota</taxon>
        <taxon>Longimicrobiia</taxon>
        <taxon>Longimicrobiales</taxon>
        <taxon>Longimicrobiaceae</taxon>
        <taxon>Longimicrobium</taxon>
    </lineage>
</organism>
<feature type="domain" description="M23ase beta-sheet core" evidence="2">
    <location>
        <begin position="2"/>
        <end position="81"/>
    </location>
</feature>